<dbReference type="InterPro" id="IPR027417">
    <property type="entry name" value="P-loop_NTPase"/>
</dbReference>
<dbReference type="Gene3D" id="1.10.8.60">
    <property type="match status" value="1"/>
</dbReference>
<sequence length="486" mass="54202">MKKIVVVDDEADICFLLKRFLSKNDFIVETAQNGKDGLALIESISPDLVMTDFRLGDITGTELLTTIKSKRPNVPVLIITGYSDIKVAVNVMKLGAYDYITKPLFPDEILVTVKKAIADAEAAQNDEQHYIAPASSDGMAEAPKPARKSQSRTKAGYVMGNSEVSDNLFRQVDLVAPTNFSVIIYGESGSGKEAIAQEIHNRSKRKDMPFVAMDCGAISKELAGSELFGHEKGSFTGALQTKIGHFELANGGTLFLDEVSNLSYEIQVALLRVVQERKMRRIGGSKEIDLDVRIIVASNERLLDSARNGKFREDLYYRFNEFTIEVPALRNRKDDLMLFAGAFLENTNAELGKNVRGFSEEVKNDFLNYSWPGNLRELKNVIKRATLLSDGELIEEKALPFEIVNYKRLKDLDDEPAPAASSVVSLLSDNVDGEESKPSLKTVANEAEYDMIMQVLRDVNFNKSKAARLLNIDRKTLYNKMKQFDI</sequence>
<dbReference type="HOGENOM" id="CLU_000445_0_4_10"/>
<keyword evidence="3" id="KW-0805">Transcription regulation</keyword>
<dbReference type="EMBL" id="CP001619">
    <property type="protein sequence ID" value="ACT93964.1"/>
    <property type="molecule type" value="Genomic_DNA"/>
</dbReference>
<evidence type="ECO:0000313" key="11">
    <source>
        <dbReference type="Proteomes" id="UP000002011"/>
    </source>
</evidence>
<dbReference type="Proteomes" id="UP000002011">
    <property type="component" value="Chromosome"/>
</dbReference>
<dbReference type="GO" id="GO:0000160">
    <property type="term" value="P:phosphorelay signal transduction system"/>
    <property type="evidence" value="ECO:0007669"/>
    <property type="project" value="InterPro"/>
</dbReference>
<dbReference type="InterPro" id="IPR003593">
    <property type="entry name" value="AAA+_ATPase"/>
</dbReference>
<feature type="domain" description="Response regulatory" evidence="9">
    <location>
        <begin position="3"/>
        <end position="117"/>
    </location>
</feature>
<dbReference type="GO" id="GO:0043565">
    <property type="term" value="F:sequence-specific DNA binding"/>
    <property type="evidence" value="ECO:0007669"/>
    <property type="project" value="InterPro"/>
</dbReference>
<protein>
    <submittedName>
        <fullName evidence="10">Two component, sigma54 specific, transcriptional regulator, Fis family</fullName>
    </submittedName>
</protein>
<dbReference type="PANTHER" id="PTHR32071">
    <property type="entry name" value="TRANSCRIPTIONAL REGULATORY PROTEIN"/>
    <property type="match status" value="1"/>
</dbReference>
<keyword evidence="1" id="KW-0547">Nucleotide-binding</keyword>
<dbReference type="InterPro" id="IPR025943">
    <property type="entry name" value="Sigma_54_int_dom_ATP-bd_2"/>
</dbReference>
<dbReference type="GO" id="GO:0006355">
    <property type="term" value="P:regulation of DNA-templated transcription"/>
    <property type="evidence" value="ECO:0007669"/>
    <property type="project" value="InterPro"/>
</dbReference>
<dbReference type="Gene3D" id="1.10.10.60">
    <property type="entry name" value="Homeodomain-like"/>
    <property type="match status" value="1"/>
</dbReference>
<evidence type="ECO:0000259" key="9">
    <source>
        <dbReference type="PROSITE" id="PS50110"/>
    </source>
</evidence>
<dbReference type="Pfam" id="PF00158">
    <property type="entry name" value="Sigma54_activat"/>
    <property type="match status" value="1"/>
</dbReference>
<keyword evidence="2" id="KW-0067">ATP-binding</keyword>
<dbReference type="Pfam" id="PF25601">
    <property type="entry name" value="AAA_lid_14"/>
    <property type="match status" value="1"/>
</dbReference>
<keyword evidence="5" id="KW-0804">Transcription</keyword>
<dbReference type="SUPFAM" id="SSF52540">
    <property type="entry name" value="P-loop containing nucleoside triphosphate hydrolases"/>
    <property type="match status" value="1"/>
</dbReference>
<dbReference type="eggNOG" id="COG2204">
    <property type="taxonomic scope" value="Bacteria"/>
</dbReference>
<dbReference type="PROSITE" id="PS50110">
    <property type="entry name" value="RESPONSE_REGULATORY"/>
    <property type="match status" value="1"/>
</dbReference>
<feature type="domain" description="Sigma-54 factor interaction" evidence="8">
    <location>
        <begin position="158"/>
        <end position="387"/>
    </location>
</feature>
<dbReference type="InterPro" id="IPR002078">
    <property type="entry name" value="Sigma_54_int"/>
</dbReference>
<dbReference type="PROSITE" id="PS50045">
    <property type="entry name" value="SIGMA54_INTERACT_4"/>
    <property type="match status" value="1"/>
</dbReference>
<reference evidence="10 11" key="1">
    <citation type="journal article" date="2009" name="Stand. Genomic Sci.">
        <title>Complete genome sequence of Dyadobacter fermentans type strain (NS114).</title>
        <authorList>
            <person name="Lang E."/>
            <person name="Lapidus A."/>
            <person name="Chertkov O."/>
            <person name="Brettin T."/>
            <person name="Detter J.C."/>
            <person name="Han C."/>
            <person name="Copeland A."/>
            <person name="Glavina Del Rio T."/>
            <person name="Nolan M."/>
            <person name="Chen F."/>
            <person name="Lucas S."/>
            <person name="Tice H."/>
            <person name="Cheng J.F."/>
            <person name="Land M."/>
            <person name="Hauser L."/>
            <person name="Chang Y.J."/>
            <person name="Jeffries C.D."/>
            <person name="Kopitz M."/>
            <person name="Bruce D."/>
            <person name="Goodwin L."/>
            <person name="Pitluck S."/>
            <person name="Ovchinnikova G."/>
            <person name="Pati A."/>
            <person name="Ivanova N."/>
            <person name="Mavrommatis K."/>
            <person name="Chen A."/>
            <person name="Palaniappan K."/>
            <person name="Chain P."/>
            <person name="Bristow J."/>
            <person name="Eisen J.A."/>
            <person name="Markowitz V."/>
            <person name="Hugenholtz P."/>
            <person name="Goker M."/>
            <person name="Rohde M."/>
            <person name="Kyrpides N.C."/>
            <person name="Klenk H.P."/>
        </authorList>
    </citation>
    <scope>NUCLEOTIDE SEQUENCE [LARGE SCALE GENOMIC DNA]</scope>
    <source>
        <strain evidence="11">ATCC 700827 / DSM 18053 / CIP 107007 / KCTC 52180 / NS114</strain>
    </source>
</reference>
<evidence type="ECO:0000256" key="2">
    <source>
        <dbReference type="ARBA" id="ARBA00022840"/>
    </source>
</evidence>
<dbReference type="InterPro" id="IPR025662">
    <property type="entry name" value="Sigma_54_int_dom_ATP-bd_1"/>
</dbReference>
<dbReference type="Pfam" id="PF02954">
    <property type="entry name" value="HTH_8"/>
    <property type="match status" value="1"/>
</dbReference>
<accession>C6W3I7</accession>
<dbReference type="GO" id="GO:0005524">
    <property type="term" value="F:ATP binding"/>
    <property type="evidence" value="ECO:0007669"/>
    <property type="project" value="UniProtKB-KW"/>
</dbReference>
<dbReference type="STRING" id="471854.Dfer_2749"/>
<evidence type="ECO:0000256" key="3">
    <source>
        <dbReference type="ARBA" id="ARBA00023015"/>
    </source>
</evidence>
<dbReference type="SUPFAM" id="SSF46689">
    <property type="entry name" value="Homeodomain-like"/>
    <property type="match status" value="1"/>
</dbReference>
<dbReference type="SMART" id="SM00448">
    <property type="entry name" value="REC"/>
    <property type="match status" value="1"/>
</dbReference>
<dbReference type="Pfam" id="PF00072">
    <property type="entry name" value="Response_reg"/>
    <property type="match status" value="1"/>
</dbReference>
<dbReference type="OrthoDB" id="9782110at2"/>
<dbReference type="PROSITE" id="PS00688">
    <property type="entry name" value="SIGMA54_INTERACT_3"/>
    <property type="match status" value="1"/>
</dbReference>
<keyword evidence="11" id="KW-1185">Reference proteome</keyword>
<dbReference type="InterPro" id="IPR011006">
    <property type="entry name" value="CheY-like_superfamily"/>
</dbReference>
<dbReference type="InterPro" id="IPR002197">
    <property type="entry name" value="HTH_Fis"/>
</dbReference>
<dbReference type="CDD" id="cd00009">
    <property type="entry name" value="AAA"/>
    <property type="match status" value="1"/>
</dbReference>
<dbReference type="Gene3D" id="3.40.50.2300">
    <property type="match status" value="1"/>
</dbReference>
<gene>
    <name evidence="10" type="ordered locus">Dfer_2749</name>
</gene>
<evidence type="ECO:0000256" key="5">
    <source>
        <dbReference type="ARBA" id="ARBA00023163"/>
    </source>
</evidence>
<proteinExistence type="predicted"/>
<dbReference type="Gene3D" id="3.40.50.300">
    <property type="entry name" value="P-loop containing nucleotide triphosphate hydrolases"/>
    <property type="match status" value="1"/>
</dbReference>
<evidence type="ECO:0000313" key="10">
    <source>
        <dbReference type="EMBL" id="ACT93964.1"/>
    </source>
</evidence>
<name>C6W3I7_DYAFD</name>
<dbReference type="InterPro" id="IPR001789">
    <property type="entry name" value="Sig_transdc_resp-reg_receiver"/>
</dbReference>
<feature type="region of interest" description="Disordered" evidence="7">
    <location>
        <begin position="135"/>
        <end position="154"/>
    </location>
</feature>
<organism evidence="10 11">
    <name type="scientific">Dyadobacter fermentans (strain ATCC 700827 / DSM 18053 / CIP 107007 / KCTC 52180 / NS114)</name>
    <dbReference type="NCBI Taxonomy" id="471854"/>
    <lineage>
        <taxon>Bacteria</taxon>
        <taxon>Pseudomonadati</taxon>
        <taxon>Bacteroidota</taxon>
        <taxon>Cytophagia</taxon>
        <taxon>Cytophagales</taxon>
        <taxon>Spirosomataceae</taxon>
        <taxon>Dyadobacter</taxon>
    </lineage>
</organism>
<dbReference type="PANTHER" id="PTHR32071:SF81">
    <property type="entry name" value="PROPIONATE CATABOLISM OPERON REGULATORY PROTEIN"/>
    <property type="match status" value="1"/>
</dbReference>
<dbReference type="RefSeq" id="WP_015812214.1">
    <property type="nucleotide sequence ID" value="NC_013037.1"/>
</dbReference>
<dbReference type="SMART" id="SM00382">
    <property type="entry name" value="AAA"/>
    <property type="match status" value="1"/>
</dbReference>
<dbReference type="FunFam" id="3.40.50.300:FF:000006">
    <property type="entry name" value="DNA-binding transcriptional regulator NtrC"/>
    <property type="match status" value="1"/>
</dbReference>
<feature type="modified residue" description="4-aspartylphosphate" evidence="6">
    <location>
        <position position="52"/>
    </location>
</feature>
<evidence type="ECO:0000256" key="1">
    <source>
        <dbReference type="ARBA" id="ARBA00022741"/>
    </source>
</evidence>
<dbReference type="PROSITE" id="PS00676">
    <property type="entry name" value="SIGMA54_INTERACT_2"/>
    <property type="match status" value="1"/>
</dbReference>
<dbReference type="SUPFAM" id="SSF52172">
    <property type="entry name" value="CheY-like"/>
    <property type="match status" value="1"/>
</dbReference>
<dbReference type="InterPro" id="IPR025944">
    <property type="entry name" value="Sigma_54_int_dom_CS"/>
</dbReference>
<evidence type="ECO:0000256" key="6">
    <source>
        <dbReference type="PROSITE-ProRule" id="PRU00169"/>
    </source>
</evidence>
<dbReference type="InterPro" id="IPR058031">
    <property type="entry name" value="AAA_lid_NorR"/>
</dbReference>
<dbReference type="CDD" id="cd00156">
    <property type="entry name" value="REC"/>
    <property type="match status" value="1"/>
</dbReference>
<dbReference type="InterPro" id="IPR009057">
    <property type="entry name" value="Homeodomain-like_sf"/>
</dbReference>
<dbReference type="PRINTS" id="PR01590">
    <property type="entry name" value="HTHFIS"/>
</dbReference>
<evidence type="ECO:0000256" key="7">
    <source>
        <dbReference type="SAM" id="MobiDB-lite"/>
    </source>
</evidence>
<keyword evidence="4" id="KW-0238">DNA-binding</keyword>
<dbReference type="AlphaFoldDB" id="C6W3I7"/>
<dbReference type="PROSITE" id="PS00675">
    <property type="entry name" value="SIGMA54_INTERACT_1"/>
    <property type="match status" value="1"/>
</dbReference>
<evidence type="ECO:0000256" key="4">
    <source>
        <dbReference type="ARBA" id="ARBA00023125"/>
    </source>
</evidence>
<dbReference type="KEGG" id="dfe:Dfer_2749"/>
<keyword evidence="6" id="KW-0597">Phosphoprotein</keyword>
<evidence type="ECO:0000259" key="8">
    <source>
        <dbReference type="PROSITE" id="PS50045"/>
    </source>
</evidence>